<dbReference type="InterPro" id="IPR001461">
    <property type="entry name" value="Aspartic_peptidase_A1"/>
</dbReference>
<dbReference type="EMBL" id="KE504175">
    <property type="protein sequence ID" value="EPS97515.1"/>
    <property type="molecule type" value="Genomic_DNA"/>
</dbReference>
<dbReference type="InterPro" id="IPR021109">
    <property type="entry name" value="Peptidase_aspartic_dom_sf"/>
</dbReference>
<keyword evidence="7" id="KW-1185">Reference proteome</keyword>
<evidence type="ECO:0000259" key="5">
    <source>
        <dbReference type="PROSITE" id="PS51767"/>
    </source>
</evidence>
<evidence type="ECO:0000256" key="2">
    <source>
        <dbReference type="PIRSR" id="PIRSR601461-1"/>
    </source>
</evidence>
<dbReference type="SUPFAM" id="SSF50630">
    <property type="entry name" value="Acid proteases"/>
    <property type="match status" value="1"/>
</dbReference>
<feature type="transmembrane region" description="Helical" evidence="3">
    <location>
        <begin position="435"/>
        <end position="455"/>
    </location>
</feature>
<dbReference type="PANTHER" id="PTHR47966:SF51">
    <property type="entry name" value="BETA-SITE APP-CLEAVING ENZYME, ISOFORM A-RELATED"/>
    <property type="match status" value="1"/>
</dbReference>
<dbReference type="Pfam" id="PF00026">
    <property type="entry name" value="Asp"/>
    <property type="match status" value="1"/>
</dbReference>
<dbReference type="Gene3D" id="2.40.70.10">
    <property type="entry name" value="Acid Proteases"/>
    <property type="match status" value="2"/>
</dbReference>
<dbReference type="STRING" id="743788.S8F781"/>
<feature type="signal peptide" evidence="4">
    <location>
        <begin position="1"/>
        <end position="22"/>
    </location>
</feature>
<keyword evidence="3" id="KW-0812">Transmembrane</keyword>
<evidence type="ECO:0000313" key="7">
    <source>
        <dbReference type="Proteomes" id="UP000015241"/>
    </source>
</evidence>
<dbReference type="InterPro" id="IPR034164">
    <property type="entry name" value="Pepsin-like_dom"/>
</dbReference>
<evidence type="ECO:0000256" key="3">
    <source>
        <dbReference type="SAM" id="Phobius"/>
    </source>
</evidence>
<dbReference type="AlphaFoldDB" id="S8F781"/>
<dbReference type="PANTHER" id="PTHR47966">
    <property type="entry name" value="BETA-SITE APP-CLEAVING ENZYME, ISOFORM A-RELATED"/>
    <property type="match status" value="1"/>
</dbReference>
<evidence type="ECO:0000313" key="6">
    <source>
        <dbReference type="EMBL" id="EPS97515.1"/>
    </source>
</evidence>
<dbReference type="OrthoDB" id="15189at2759"/>
<dbReference type="Proteomes" id="UP000015241">
    <property type="component" value="Unassembled WGS sequence"/>
</dbReference>
<gene>
    <name evidence="6" type="ORF">FOMPIDRAFT_1052284</name>
</gene>
<feature type="domain" description="Peptidase A1" evidence="5">
    <location>
        <begin position="55"/>
        <end position="388"/>
    </location>
</feature>
<keyword evidence="4" id="KW-0732">Signal</keyword>
<dbReference type="eggNOG" id="KOG1339">
    <property type="taxonomic scope" value="Eukaryota"/>
</dbReference>
<sequence length="499" mass="53938">MKHLSIPLLISFLALPTELVGAIRLDVQGRRGRHLQRRGGFTGSSELSDSNNIQYYVNLTLGGQSFQVEIDTGSADLYVAGNVKNSNDTGKSSGVTYAVGAVKGEIRTATMDFLGYTVENQAYLQINPNSSNQTEATGLIGLGPHTGSNIQQTLGNGTGNPPLDRIFQQNTSTPNYLTVLLGRSEDKDDDDVPGNITIGEILPEYQAVSSQPKLSVTELKLTEQTAQHWQTLLDADGIIGPNGKVVDVTTGVSSTSNDKQLTVVFDTGYSLPQVPSSVAEAFYQNVPGAQYIDNVASLAGPAWQIPCDYEINVTFKFGGQSYPINPLDVSLDLGAEDSDGKAICYGGFQPIDVAKSDLYDMIFGMAFLRNVYMLIDYGDFADNATTRADPYIQLLSISNDTTEMHDDFVNIRGGSASWDPNAHATSTWIHDHLSLIIPLSIAGALLIVGIAVGAIQLCRRKRATRYHPLSDPAPHEAHDLRLMQAGTAPTYANPWDARY</sequence>
<evidence type="ECO:0000256" key="4">
    <source>
        <dbReference type="SAM" id="SignalP"/>
    </source>
</evidence>
<comment type="similarity">
    <text evidence="1">Belongs to the peptidase A1 family.</text>
</comment>
<keyword evidence="3" id="KW-0472">Membrane</keyword>
<dbReference type="CDD" id="cd05471">
    <property type="entry name" value="pepsin_like"/>
    <property type="match status" value="1"/>
</dbReference>
<feature type="active site" evidence="2">
    <location>
        <position position="71"/>
    </location>
</feature>
<reference evidence="6 7" key="1">
    <citation type="journal article" date="2012" name="Science">
        <title>The Paleozoic origin of enzymatic lignin decomposition reconstructed from 31 fungal genomes.</title>
        <authorList>
            <person name="Floudas D."/>
            <person name="Binder M."/>
            <person name="Riley R."/>
            <person name="Barry K."/>
            <person name="Blanchette R.A."/>
            <person name="Henrissat B."/>
            <person name="Martinez A.T."/>
            <person name="Otillar R."/>
            <person name="Spatafora J.W."/>
            <person name="Yadav J.S."/>
            <person name="Aerts A."/>
            <person name="Benoit I."/>
            <person name="Boyd A."/>
            <person name="Carlson A."/>
            <person name="Copeland A."/>
            <person name="Coutinho P.M."/>
            <person name="de Vries R.P."/>
            <person name="Ferreira P."/>
            <person name="Findley K."/>
            <person name="Foster B."/>
            <person name="Gaskell J."/>
            <person name="Glotzer D."/>
            <person name="Gorecki P."/>
            <person name="Heitman J."/>
            <person name="Hesse C."/>
            <person name="Hori C."/>
            <person name="Igarashi K."/>
            <person name="Jurgens J.A."/>
            <person name="Kallen N."/>
            <person name="Kersten P."/>
            <person name="Kohler A."/>
            <person name="Kuees U."/>
            <person name="Kumar T.K.A."/>
            <person name="Kuo A."/>
            <person name="LaButti K."/>
            <person name="Larrondo L.F."/>
            <person name="Lindquist E."/>
            <person name="Ling A."/>
            <person name="Lombard V."/>
            <person name="Lucas S."/>
            <person name="Lundell T."/>
            <person name="Martin R."/>
            <person name="McLaughlin D.J."/>
            <person name="Morgenstern I."/>
            <person name="Morin E."/>
            <person name="Murat C."/>
            <person name="Nagy L.G."/>
            <person name="Nolan M."/>
            <person name="Ohm R.A."/>
            <person name="Patyshakuliyeva A."/>
            <person name="Rokas A."/>
            <person name="Ruiz-Duenas F.J."/>
            <person name="Sabat G."/>
            <person name="Salamov A."/>
            <person name="Samejima M."/>
            <person name="Schmutz J."/>
            <person name="Slot J.C."/>
            <person name="St John F."/>
            <person name="Stenlid J."/>
            <person name="Sun H."/>
            <person name="Sun S."/>
            <person name="Syed K."/>
            <person name="Tsang A."/>
            <person name="Wiebenga A."/>
            <person name="Young D."/>
            <person name="Pisabarro A."/>
            <person name="Eastwood D.C."/>
            <person name="Martin F."/>
            <person name="Cullen D."/>
            <person name="Grigoriev I.V."/>
            <person name="Hibbett D.S."/>
        </authorList>
    </citation>
    <scope>NUCLEOTIDE SEQUENCE</scope>
    <source>
        <strain evidence="7">FP-58527</strain>
    </source>
</reference>
<keyword evidence="3" id="KW-1133">Transmembrane helix</keyword>
<feature type="active site" evidence="2">
    <location>
        <position position="266"/>
    </location>
</feature>
<evidence type="ECO:0000256" key="1">
    <source>
        <dbReference type="ARBA" id="ARBA00007447"/>
    </source>
</evidence>
<dbReference type="HOGENOM" id="CLU_013253_8_0_1"/>
<dbReference type="PROSITE" id="PS51767">
    <property type="entry name" value="PEPTIDASE_A1"/>
    <property type="match status" value="1"/>
</dbReference>
<proteinExistence type="inferred from homology"/>
<accession>S8F781</accession>
<dbReference type="GO" id="GO:0004190">
    <property type="term" value="F:aspartic-type endopeptidase activity"/>
    <property type="evidence" value="ECO:0007669"/>
    <property type="project" value="InterPro"/>
</dbReference>
<dbReference type="GO" id="GO:0006508">
    <property type="term" value="P:proteolysis"/>
    <property type="evidence" value="ECO:0007669"/>
    <property type="project" value="InterPro"/>
</dbReference>
<organism evidence="6 7">
    <name type="scientific">Fomitopsis schrenkii</name>
    <name type="common">Brown rot fungus</name>
    <dbReference type="NCBI Taxonomy" id="2126942"/>
    <lineage>
        <taxon>Eukaryota</taxon>
        <taxon>Fungi</taxon>
        <taxon>Dikarya</taxon>
        <taxon>Basidiomycota</taxon>
        <taxon>Agaricomycotina</taxon>
        <taxon>Agaricomycetes</taxon>
        <taxon>Polyporales</taxon>
        <taxon>Fomitopsis</taxon>
    </lineage>
</organism>
<protein>
    <recommendedName>
        <fullName evidence="5">Peptidase A1 domain-containing protein</fullName>
    </recommendedName>
</protein>
<dbReference type="InterPro" id="IPR033121">
    <property type="entry name" value="PEPTIDASE_A1"/>
</dbReference>
<dbReference type="InParanoid" id="S8F781"/>
<feature type="chain" id="PRO_5004551297" description="Peptidase A1 domain-containing protein" evidence="4">
    <location>
        <begin position="23"/>
        <end position="499"/>
    </location>
</feature>
<name>S8F781_FOMSC</name>
<dbReference type="PRINTS" id="PR00792">
    <property type="entry name" value="PEPSIN"/>
</dbReference>